<evidence type="ECO:0000256" key="3">
    <source>
        <dbReference type="PROSITE-ProRule" id="PRU00464"/>
    </source>
</evidence>
<evidence type="ECO:0000259" key="4">
    <source>
        <dbReference type="PROSITE" id="PS51084"/>
    </source>
</evidence>
<dbReference type="RefSeq" id="WP_013137393.1">
    <property type="nucleotide sequence ID" value="NC_014168.1"/>
</dbReference>
<dbReference type="InterPro" id="IPR001310">
    <property type="entry name" value="Histidine_triad_HIT"/>
</dbReference>
<evidence type="ECO:0000256" key="1">
    <source>
        <dbReference type="PIRSR" id="PIRSR601310-1"/>
    </source>
</evidence>
<gene>
    <name evidence="5" type="ordered locus">Srot_0450</name>
</gene>
<dbReference type="PROSITE" id="PS51084">
    <property type="entry name" value="HIT_2"/>
    <property type="match status" value="1"/>
</dbReference>
<feature type="active site" description="Tele-AMP-histidine intermediate" evidence="1">
    <location>
        <position position="93"/>
    </location>
</feature>
<evidence type="ECO:0000256" key="2">
    <source>
        <dbReference type="PIRSR" id="PIRSR601310-3"/>
    </source>
</evidence>
<dbReference type="InterPro" id="IPR019808">
    <property type="entry name" value="Histidine_triad_CS"/>
</dbReference>
<name>D6ZBW0_SEGRD</name>
<dbReference type="PANTHER" id="PTHR46648">
    <property type="entry name" value="HIT FAMILY PROTEIN 1"/>
    <property type="match status" value="1"/>
</dbReference>
<dbReference type="HOGENOM" id="CLU_056776_3_1_11"/>
<feature type="domain" description="HIT" evidence="4">
    <location>
        <begin position="4"/>
        <end position="107"/>
    </location>
</feature>
<organism evidence="5 6">
    <name type="scientific">Segniliparus rotundus (strain ATCC BAA-972 / CDC 1076 / CIP 108378 / DSM 44985 / JCM 13578)</name>
    <dbReference type="NCBI Taxonomy" id="640132"/>
    <lineage>
        <taxon>Bacteria</taxon>
        <taxon>Bacillati</taxon>
        <taxon>Actinomycetota</taxon>
        <taxon>Actinomycetes</taxon>
        <taxon>Mycobacteriales</taxon>
        <taxon>Segniliparaceae</taxon>
        <taxon>Segniliparus</taxon>
    </lineage>
</organism>
<dbReference type="InterPro" id="IPR011146">
    <property type="entry name" value="HIT-like"/>
</dbReference>
<reference evidence="5 6" key="1">
    <citation type="journal article" date="2010" name="Stand. Genomic Sci.">
        <title>Complete genome sequence of Segniliparus rotundus type strain (CDC 1076).</title>
        <authorList>
            <person name="Sikorski J."/>
            <person name="Lapidus A."/>
            <person name="Copeland A."/>
            <person name="Misra M."/>
            <person name="Glavina Del Rio T."/>
            <person name="Nolan M."/>
            <person name="Lucas S."/>
            <person name="Chen F."/>
            <person name="Tice H."/>
            <person name="Cheng J.F."/>
            <person name="Jando M."/>
            <person name="Schneider S."/>
            <person name="Bruce D."/>
            <person name="Goodwin L."/>
            <person name="Pitluck S."/>
            <person name="Liolios K."/>
            <person name="Mikhailova N."/>
            <person name="Pati A."/>
            <person name="Ivanova N."/>
            <person name="Mavromatis K."/>
            <person name="Chen A."/>
            <person name="Palaniappan K."/>
            <person name="Chertkov O."/>
            <person name="Land M."/>
            <person name="Hauser L."/>
            <person name="Chang Y.J."/>
            <person name="Jeffries C.D."/>
            <person name="Brettin T."/>
            <person name="Detter J.C."/>
            <person name="Han C."/>
            <person name="Rohde M."/>
            <person name="Goker M."/>
            <person name="Bristow J."/>
            <person name="Eisen J.A."/>
            <person name="Markowitz V."/>
            <person name="Hugenholtz P."/>
            <person name="Kyrpides N.C."/>
            <person name="Klenk H.P."/>
        </authorList>
    </citation>
    <scope>NUCLEOTIDE SEQUENCE [LARGE SCALE GENOMIC DNA]</scope>
    <source>
        <strain evidence="6">ATCC BAA-972 / CDC 1076 / CIP 108378 / DSM 44985 / JCM 13578</strain>
    </source>
</reference>
<dbReference type="GO" id="GO:0009117">
    <property type="term" value="P:nucleotide metabolic process"/>
    <property type="evidence" value="ECO:0007669"/>
    <property type="project" value="TreeGrafter"/>
</dbReference>
<dbReference type="Proteomes" id="UP000002247">
    <property type="component" value="Chromosome"/>
</dbReference>
<dbReference type="GO" id="GO:0003824">
    <property type="term" value="F:catalytic activity"/>
    <property type="evidence" value="ECO:0007669"/>
    <property type="project" value="InterPro"/>
</dbReference>
<proteinExistence type="predicted"/>
<protein>
    <submittedName>
        <fullName evidence="5">Histidine triad (HIT) protein</fullName>
    </submittedName>
</protein>
<accession>D6ZBW0</accession>
<dbReference type="Pfam" id="PF01230">
    <property type="entry name" value="HIT"/>
    <property type="match status" value="1"/>
</dbReference>
<dbReference type="Gene3D" id="3.30.428.10">
    <property type="entry name" value="HIT-like"/>
    <property type="match status" value="1"/>
</dbReference>
<dbReference type="InterPro" id="IPR036265">
    <property type="entry name" value="HIT-like_sf"/>
</dbReference>
<dbReference type="KEGG" id="srt:Srot_0450"/>
<sequence length="137" mass="14530">MPSVFSAVIAGDLPGYFVWQDEDVVAFLSNAPISTGHTLVVPRQEVDNWQSVDPELFGKVMRVAQIIGQAVTTAFGAPRAGQLIAGFEVPHLHVHVFPAWGLGDFSFANADHAATAEQFEAAAQKIRAALAGESNSG</sequence>
<dbReference type="OrthoDB" id="9784774at2"/>
<dbReference type="SUPFAM" id="SSF54197">
    <property type="entry name" value="HIT-like"/>
    <property type="match status" value="1"/>
</dbReference>
<dbReference type="EMBL" id="CP001958">
    <property type="protein sequence ID" value="ADG96937.1"/>
    <property type="molecule type" value="Genomic_DNA"/>
</dbReference>
<evidence type="ECO:0000313" key="6">
    <source>
        <dbReference type="Proteomes" id="UP000002247"/>
    </source>
</evidence>
<dbReference type="PROSITE" id="PS00892">
    <property type="entry name" value="HIT_1"/>
    <property type="match status" value="1"/>
</dbReference>
<evidence type="ECO:0000313" key="5">
    <source>
        <dbReference type="EMBL" id="ADG96937.1"/>
    </source>
</evidence>
<dbReference type="PRINTS" id="PR00332">
    <property type="entry name" value="HISTRIAD"/>
</dbReference>
<dbReference type="AlphaFoldDB" id="D6ZBW0"/>
<feature type="short sequence motif" description="Histidine triad motif" evidence="2 3">
    <location>
        <begin position="91"/>
        <end position="95"/>
    </location>
</feature>
<dbReference type="PANTHER" id="PTHR46648:SF1">
    <property type="entry name" value="ADENOSINE 5'-MONOPHOSPHORAMIDASE HNT1"/>
    <property type="match status" value="1"/>
</dbReference>
<dbReference type="STRING" id="640132.Srot_0450"/>
<dbReference type="eggNOG" id="COG0537">
    <property type="taxonomic scope" value="Bacteria"/>
</dbReference>
<keyword evidence="6" id="KW-1185">Reference proteome</keyword>